<gene>
    <name evidence="2" type="ORF">SAMN04490239_0117</name>
</gene>
<accession>A0A1H4I763</accession>
<evidence type="ECO:0000313" key="3">
    <source>
        <dbReference type="Proteomes" id="UP000183561"/>
    </source>
</evidence>
<dbReference type="AlphaFoldDB" id="A0A1H4I763"/>
<organism evidence="2 3">
    <name type="scientific">Rhodococcus koreensis</name>
    <dbReference type="NCBI Taxonomy" id="99653"/>
    <lineage>
        <taxon>Bacteria</taxon>
        <taxon>Bacillati</taxon>
        <taxon>Actinomycetota</taxon>
        <taxon>Actinomycetes</taxon>
        <taxon>Mycobacteriales</taxon>
        <taxon>Nocardiaceae</taxon>
        <taxon>Rhodococcus</taxon>
    </lineage>
</organism>
<feature type="compositionally biased region" description="Basic and acidic residues" evidence="1">
    <location>
        <begin position="172"/>
        <end position="197"/>
    </location>
</feature>
<feature type="region of interest" description="Disordered" evidence="1">
    <location>
        <begin position="169"/>
        <end position="221"/>
    </location>
</feature>
<reference evidence="3" key="1">
    <citation type="submission" date="2016-10" db="EMBL/GenBank/DDBJ databases">
        <authorList>
            <person name="Varghese N."/>
            <person name="Submissions S."/>
        </authorList>
    </citation>
    <scope>NUCLEOTIDE SEQUENCE [LARGE SCALE GENOMIC DNA]</scope>
    <source>
        <strain evidence="3">DSM 44498</strain>
    </source>
</reference>
<evidence type="ECO:0000256" key="1">
    <source>
        <dbReference type="SAM" id="MobiDB-lite"/>
    </source>
</evidence>
<dbReference type="Proteomes" id="UP000183561">
    <property type="component" value="Unassembled WGS sequence"/>
</dbReference>
<protein>
    <submittedName>
        <fullName evidence="2">Uncharacterized protein</fullName>
    </submittedName>
</protein>
<evidence type="ECO:0000313" key="2">
    <source>
        <dbReference type="EMBL" id="SEB29606.1"/>
    </source>
</evidence>
<dbReference type="EMBL" id="FNSV01000001">
    <property type="protein sequence ID" value="SEB29606.1"/>
    <property type="molecule type" value="Genomic_DNA"/>
</dbReference>
<proteinExistence type="predicted"/>
<sequence length="221" mass="25594">MRAEVWGTFAAWAGALLTGLSFAAAATYYFYDKWREDRAQAQHVRIVITDRERLKVTVFNYSDKTIYNIKTIADRIKLEDAIPRVPMIREDGVFRSVEMKDFPVLAEKWDNASTWMKDVPGLETGQVKPNDSLMIDYERPPLFVYRYRIVFRDAMARAWEIEFDPFADPEEESKKVQKHKVDPHLEGRRSNEKDPHSKDRKKQVAAWQAGPSGRPGKGAAR</sequence>
<name>A0A1H4I763_9NOCA</name>
<keyword evidence="3" id="KW-1185">Reference proteome</keyword>